<evidence type="ECO:0000256" key="2">
    <source>
        <dbReference type="ARBA" id="ARBA00022801"/>
    </source>
</evidence>
<dbReference type="Proteomes" id="UP000199648">
    <property type="component" value="Unassembled WGS sequence"/>
</dbReference>
<evidence type="ECO:0000259" key="4">
    <source>
        <dbReference type="SMART" id="SM00986"/>
    </source>
</evidence>
<sequence length="193" mass="21410">MDKRQSALHEGRLRPARRDLEAAVDREVPDLLAPELSVLFCGINPGLYSAAVGHHFARPGNRFWPALYRAGFTERLYSPWEEEKLLLHHPIGVTNLVARATRGASDLTARELREGAEKLRRKVLRYRPRAVAVLGIGAYRTAFDDPRAAVGPQPHSIGRTAVWVLPSPSGANAYYQPPVLVACMEALRRSLAT</sequence>
<evidence type="ECO:0000256" key="3">
    <source>
        <dbReference type="ARBA" id="ARBA00023204"/>
    </source>
</evidence>
<keyword evidence="6" id="KW-1185">Reference proteome</keyword>
<dbReference type="GO" id="GO:0006285">
    <property type="term" value="P:base-excision repair, AP site formation"/>
    <property type="evidence" value="ECO:0007669"/>
    <property type="project" value="InterPro"/>
</dbReference>
<proteinExistence type="predicted"/>
<keyword evidence="1" id="KW-0227">DNA damage</keyword>
<dbReference type="CDD" id="cd10028">
    <property type="entry name" value="UDG-F2_TDG_MUG"/>
    <property type="match status" value="1"/>
</dbReference>
<protein>
    <submittedName>
        <fullName evidence="5">G/U mismatch-specific uracil-DNA glycosylase</fullName>
    </submittedName>
</protein>
<dbReference type="AlphaFoldDB" id="A0A1G5PVQ4"/>
<keyword evidence="3" id="KW-0234">DNA repair</keyword>
<dbReference type="GO" id="GO:0004844">
    <property type="term" value="F:uracil DNA N-glycosylase activity"/>
    <property type="evidence" value="ECO:0007669"/>
    <property type="project" value="TreeGrafter"/>
</dbReference>
<gene>
    <name evidence="5" type="ORF">SAMN03097708_00940</name>
</gene>
<dbReference type="GO" id="GO:0008263">
    <property type="term" value="F:pyrimidine-specific mismatch base pair DNA N-glycosylase activity"/>
    <property type="evidence" value="ECO:0007669"/>
    <property type="project" value="TreeGrafter"/>
</dbReference>
<name>A0A1G5PVQ4_9GAMM</name>
<dbReference type="PANTHER" id="PTHR12159">
    <property type="entry name" value="G/T AND G/U MISMATCH-SPECIFIC DNA GLYCOSYLASE"/>
    <property type="match status" value="1"/>
</dbReference>
<dbReference type="Gene3D" id="3.40.470.10">
    <property type="entry name" value="Uracil-DNA glycosylase-like domain"/>
    <property type="match status" value="1"/>
</dbReference>
<dbReference type="PANTHER" id="PTHR12159:SF9">
    <property type="entry name" value="G_T MISMATCH-SPECIFIC THYMINE DNA GLYCOSYLASE"/>
    <property type="match status" value="1"/>
</dbReference>
<evidence type="ECO:0000313" key="5">
    <source>
        <dbReference type="EMBL" id="SCZ53488.1"/>
    </source>
</evidence>
<dbReference type="STRING" id="415747.SAMN03097708_00940"/>
<dbReference type="InterPro" id="IPR015637">
    <property type="entry name" value="MUG/TDG"/>
</dbReference>
<dbReference type="Pfam" id="PF03167">
    <property type="entry name" value="UDG"/>
    <property type="match status" value="1"/>
</dbReference>
<organism evidence="5 6">
    <name type="scientific">Thiohalomonas denitrificans</name>
    <dbReference type="NCBI Taxonomy" id="415747"/>
    <lineage>
        <taxon>Bacteria</taxon>
        <taxon>Pseudomonadati</taxon>
        <taxon>Pseudomonadota</taxon>
        <taxon>Gammaproteobacteria</taxon>
        <taxon>Thiohalomonadales</taxon>
        <taxon>Thiohalomonadaceae</taxon>
        <taxon>Thiohalomonas</taxon>
    </lineage>
</organism>
<dbReference type="SUPFAM" id="SSF52141">
    <property type="entry name" value="Uracil-DNA glycosylase-like"/>
    <property type="match status" value="1"/>
</dbReference>
<dbReference type="InterPro" id="IPR005122">
    <property type="entry name" value="Uracil-DNA_glycosylase-like"/>
</dbReference>
<dbReference type="NCBIfam" id="NF007570">
    <property type="entry name" value="PRK10201.1"/>
    <property type="match status" value="1"/>
</dbReference>
<reference evidence="5 6" key="1">
    <citation type="submission" date="2016-10" db="EMBL/GenBank/DDBJ databases">
        <authorList>
            <person name="de Groot N.N."/>
        </authorList>
    </citation>
    <scope>NUCLEOTIDE SEQUENCE [LARGE SCALE GENOMIC DNA]</scope>
    <source>
        <strain evidence="5 6">HLD2</strain>
    </source>
</reference>
<dbReference type="OrthoDB" id="9799921at2"/>
<feature type="domain" description="Uracil-DNA glycosylase-like" evidence="4">
    <location>
        <begin position="29"/>
        <end position="188"/>
    </location>
</feature>
<evidence type="ECO:0000313" key="6">
    <source>
        <dbReference type="Proteomes" id="UP000199648"/>
    </source>
</evidence>
<evidence type="ECO:0000256" key="1">
    <source>
        <dbReference type="ARBA" id="ARBA00022763"/>
    </source>
</evidence>
<dbReference type="RefSeq" id="WP_092993119.1">
    <property type="nucleotide sequence ID" value="NZ_FMWD01000002.1"/>
</dbReference>
<dbReference type="SMART" id="SM00986">
    <property type="entry name" value="UDG"/>
    <property type="match status" value="1"/>
</dbReference>
<dbReference type="InterPro" id="IPR036895">
    <property type="entry name" value="Uracil-DNA_glycosylase-like_sf"/>
</dbReference>
<dbReference type="SMART" id="SM00987">
    <property type="entry name" value="UreE_C"/>
    <property type="match status" value="1"/>
</dbReference>
<keyword evidence="2" id="KW-0378">Hydrolase</keyword>
<dbReference type="EMBL" id="FMWD01000002">
    <property type="protein sequence ID" value="SCZ53488.1"/>
    <property type="molecule type" value="Genomic_DNA"/>
</dbReference>
<accession>A0A1G5PVQ4</accession>